<dbReference type="AlphaFoldDB" id="A0A843TZY3"/>
<dbReference type="Proteomes" id="UP000652761">
    <property type="component" value="Unassembled WGS sequence"/>
</dbReference>
<gene>
    <name evidence="1" type="ORF">Taro_007264</name>
</gene>
<sequence length="194" mass="21511">LFLAGARCCLSSESRSYRGAEIQRCGGADFFLAGAFLRLRVGEGGDGEIRRCGGADFFLADAGCCLSSEIRRCRRFQRAVLDIEHNVPNNTKHQTLDSSYIIELTDSPVNLDAPGIVPSSFDFPRSRIQQFPVDPNYCSLAFRRGKVIASCAAGHDIRWQMDGKDHCHEFPEFNVEHTADAIGLSVKIWIGLIR</sequence>
<dbReference type="EMBL" id="NMUH01000226">
    <property type="protein sequence ID" value="MQL74894.1"/>
    <property type="molecule type" value="Genomic_DNA"/>
</dbReference>
<feature type="non-terminal residue" evidence="1">
    <location>
        <position position="194"/>
    </location>
</feature>
<accession>A0A843TZY3</accession>
<protein>
    <submittedName>
        <fullName evidence="1">Uncharacterized protein</fullName>
    </submittedName>
</protein>
<proteinExistence type="predicted"/>
<evidence type="ECO:0000313" key="1">
    <source>
        <dbReference type="EMBL" id="MQL74894.1"/>
    </source>
</evidence>
<keyword evidence="2" id="KW-1185">Reference proteome</keyword>
<comment type="caution">
    <text evidence="1">The sequence shown here is derived from an EMBL/GenBank/DDBJ whole genome shotgun (WGS) entry which is preliminary data.</text>
</comment>
<organism evidence="1 2">
    <name type="scientific">Colocasia esculenta</name>
    <name type="common">Wild taro</name>
    <name type="synonym">Arum esculentum</name>
    <dbReference type="NCBI Taxonomy" id="4460"/>
    <lineage>
        <taxon>Eukaryota</taxon>
        <taxon>Viridiplantae</taxon>
        <taxon>Streptophyta</taxon>
        <taxon>Embryophyta</taxon>
        <taxon>Tracheophyta</taxon>
        <taxon>Spermatophyta</taxon>
        <taxon>Magnoliopsida</taxon>
        <taxon>Liliopsida</taxon>
        <taxon>Araceae</taxon>
        <taxon>Aroideae</taxon>
        <taxon>Colocasieae</taxon>
        <taxon>Colocasia</taxon>
    </lineage>
</organism>
<evidence type="ECO:0000313" key="2">
    <source>
        <dbReference type="Proteomes" id="UP000652761"/>
    </source>
</evidence>
<reference evidence="1" key="1">
    <citation type="submission" date="2017-07" db="EMBL/GenBank/DDBJ databases">
        <title>Taro Niue Genome Assembly and Annotation.</title>
        <authorList>
            <person name="Atibalentja N."/>
            <person name="Keating K."/>
            <person name="Fields C.J."/>
        </authorList>
    </citation>
    <scope>NUCLEOTIDE SEQUENCE</scope>
    <source>
        <strain evidence="1">Niue_2</strain>
        <tissue evidence="1">Leaf</tissue>
    </source>
</reference>
<name>A0A843TZY3_COLES</name>